<reference evidence="2" key="1">
    <citation type="journal article" date="2005" name="PLoS Biol.">
        <title>The genomes of Oryza sativa: a history of duplications.</title>
        <authorList>
            <person name="Yu J."/>
            <person name="Wang J."/>
            <person name="Lin W."/>
            <person name="Li S."/>
            <person name="Li H."/>
            <person name="Zhou J."/>
            <person name="Ni P."/>
            <person name="Dong W."/>
            <person name="Hu S."/>
            <person name="Zeng C."/>
            <person name="Zhang J."/>
            <person name="Zhang Y."/>
            <person name="Li R."/>
            <person name="Xu Z."/>
            <person name="Li S."/>
            <person name="Li X."/>
            <person name="Zheng H."/>
            <person name="Cong L."/>
            <person name="Lin L."/>
            <person name="Yin J."/>
            <person name="Geng J."/>
            <person name="Li G."/>
            <person name="Shi J."/>
            <person name="Liu J."/>
            <person name="Lv H."/>
            <person name="Li J."/>
            <person name="Wang J."/>
            <person name="Deng Y."/>
            <person name="Ran L."/>
            <person name="Shi X."/>
            <person name="Wang X."/>
            <person name="Wu Q."/>
            <person name="Li C."/>
            <person name="Ren X."/>
            <person name="Wang J."/>
            <person name="Wang X."/>
            <person name="Li D."/>
            <person name="Liu D."/>
            <person name="Zhang X."/>
            <person name="Ji Z."/>
            <person name="Zhao W."/>
            <person name="Sun Y."/>
            <person name="Zhang Z."/>
            <person name="Bao J."/>
            <person name="Han Y."/>
            <person name="Dong L."/>
            <person name="Ji J."/>
            <person name="Chen P."/>
            <person name="Wu S."/>
            <person name="Liu J."/>
            <person name="Xiao Y."/>
            <person name="Bu D."/>
            <person name="Tan J."/>
            <person name="Yang L."/>
            <person name="Ye C."/>
            <person name="Zhang J."/>
            <person name="Xu J."/>
            <person name="Zhou Y."/>
            <person name="Yu Y."/>
            <person name="Zhang B."/>
            <person name="Zhuang S."/>
            <person name="Wei H."/>
            <person name="Liu B."/>
            <person name="Lei M."/>
            <person name="Yu H."/>
            <person name="Li Y."/>
            <person name="Xu H."/>
            <person name="Wei S."/>
            <person name="He X."/>
            <person name="Fang L."/>
            <person name="Zhang Z."/>
            <person name="Zhang Y."/>
            <person name="Huang X."/>
            <person name="Su Z."/>
            <person name="Tong W."/>
            <person name="Li J."/>
            <person name="Tong Z."/>
            <person name="Li S."/>
            <person name="Ye J."/>
            <person name="Wang L."/>
            <person name="Fang L."/>
            <person name="Lei T."/>
            <person name="Chen C."/>
            <person name="Chen H."/>
            <person name="Xu Z."/>
            <person name="Li H."/>
            <person name="Huang H."/>
            <person name="Zhang F."/>
            <person name="Xu H."/>
            <person name="Li N."/>
            <person name="Zhao C."/>
            <person name="Li S."/>
            <person name="Dong L."/>
            <person name="Huang Y."/>
            <person name="Li L."/>
            <person name="Xi Y."/>
            <person name="Qi Q."/>
            <person name="Li W."/>
            <person name="Zhang B."/>
            <person name="Hu W."/>
            <person name="Zhang Y."/>
            <person name="Tian X."/>
            <person name="Jiao Y."/>
            <person name="Liang X."/>
            <person name="Jin J."/>
            <person name="Gao L."/>
            <person name="Zheng W."/>
            <person name="Hao B."/>
            <person name="Liu S."/>
            <person name="Wang W."/>
            <person name="Yuan L."/>
            <person name="Cao M."/>
            <person name="McDermott J."/>
            <person name="Samudrala R."/>
            <person name="Wang J."/>
            <person name="Wong G.K."/>
            <person name="Yang H."/>
        </authorList>
    </citation>
    <scope>NUCLEOTIDE SEQUENCE [LARGE SCALE GENOMIC DNA]</scope>
</reference>
<feature type="compositionally biased region" description="Basic and acidic residues" evidence="1">
    <location>
        <begin position="191"/>
        <end position="204"/>
    </location>
</feature>
<feature type="compositionally biased region" description="Polar residues" evidence="1">
    <location>
        <begin position="361"/>
        <end position="382"/>
    </location>
</feature>
<dbReference type="Proteomes" id="UP000007752">
    <property type="component" value="Chromosome 7"/>
</dbReference>
<accession>B9FVC9</accession>
<dbReference type="AlphaFoldDB" id="B9FVC9"/>
<reference evidence="2" key="2">
    <citation type="submission" date="2008-12" db="EMBL/GenBank/DDBJ databases">
        <title>Improved gene annotation of the rice (Oryza sativa) genomes.</title>
        <authorList>
            <person name="Wang J."/>
            <person name="Li R."/>
            <person name="Fan W."/>
            <person name="Huang Q."/>
            <person name="Zhang J."/>
            <person name="Zhou Y."/>
            <person name="Hu Y."/>
            <person name="Zi S."/>
            <person name="Li J."/>
            <person name="Ni P."/>
            <person name="Zheng H."/>
            <person name="Zhang Y."/>
            <person name="Zhao M."/>
            <person name="Hao Q."/>
            <person name="McDermott J."/>
            <person name="Samudrala R."/>
            <person name="Kristiansen K."/>
            <person name="Wong G.K.-S."/>
        </authorList>
    </citation>
    <scope>NUCLEOTIDE SEQUENCE</scope>
</reference>
<evidence type="ECO:0000256" key="1">
    <source>
        <dbReference type="SAM" id="MobiDB-lite"/>
    </source>
</evidence>
<gene>
    <name evidence="2" type="ORF">OsJ_22990</name>
</gene>
<sequence>MQYLDGDMKMPELIPANLSFGMQAMMSNEGFDSYMMSYPSSSMVSHGTFMSGLSGGSLMNVQAEIQKPESKQYSEYSSPFDLQSTNAEERDLLDSMGLGRNFRFLVTVLNSSRASLGILSKVVARTAIFDGSRGRKCEWIRIQAPIPSQSSGQHPKTLEEAAAVPASACAATAAAPLELVCDGRGSSGTRGDTDDGSGKKRGDGGETNVCAVTAAVPAGGAATVALKCTKEKTEPKTNQPSSCERCSGCKDPPVLLRRRSWLGKMKSASRVYKSLARAYTHPPPPPELQTWPPPQDHPAPGPSSMRSTTTTTGAGETDGGEPKEEAEEEGPTKDTRSHRSRRKGQGGDLPAEDDDAADAATRSQLQPTICPQIFGSRTSTATNHHHLRPLRHPWS</sequence>
<dbReference type="EMBL" id="CM000144">
    <property type="protein sequence ID" value="EEE66516.1"/>
    <property type="molecule type" value="Genomic_DNA"/>
</dbReference>
<organism evidence="2">
    <name type="scientific">Oryza sativa subsp. japonica</name>
    <name type="common">Rice</name>
    <dbReference type="NCBI Taxonomy" id="39947"/>
    <lineage>
        <taxon>Eukaryota</taxon>
        <taxon>Viridiplantae</taxon>
        <taxon>Streptophyta</taxon>
        <taxon>Embryophyta</taxon>
        <taxon>Tracheophyta</taxon>
        <taxon>Spermatophyta</taxon>
        <taxon>Magnoliopsida</taxon>
        <taxon>Liliopsida</taxon>
        <taxon>Poales</taxon>
        <taxon>Poaceae</taxon>
        <taxon>BOP clade</taxon>
        <taxon>Oryzoideae</taxon>
        <taxon>Oryzeae</taxon>
        <taxon>Oryzinae</taxon>
        <taxon>Oryza</taxon>
        <taxon>Oryza sativa</taxon>
    </lineage>
</organism>
<feature type="region of interest" description="Disordered" evidence="1">
    <location>
        <begin position="278"/>
        <end position="395"/>
    </location>
</feature>
<proteinExistence type="predicted"/>
<protein>
    <submittedName>
        <fullName evidence="2">Uncharacterized protein</fullName>
    </submittedName>
</protein>
<feature type="region of interest" description="Disordered" evidence="1">
    <location>
        <begin position="182"/>
        <end position="206"/>
    </location>
</feature>
<evidence type="ECO:0000313" key="2">
    <source>
        <dbReference type="EMBL" id="EEE66516.1"/>
    </source>
</evidence>
<feature type="compositionally biased region" description="Pro residues" evidence="1">
    <location>
        <begin position="281"/>
        <end position="301"/>
    </location>
</feature>
<name>B9FVC9_ORYSJ</name>
<feature type="compositionally biased region" description="Basic residues" evidence="1">
    <location>
        <begin position="383"/>
        <end position="395"/>
    </location>
</feature>